<gene>
    <name evidence="3" type="ORF">OV287_03235</name>
</gene>
<evidence type="ECO:0000256" key="1">
    <source>
        <dbReference type="PROSITE-ProRule" id="PRU00169"/>
    </source>
</evidence>
<comment type="caution">
    <text evidence="3">The sequence shown here is derived from an EMBL/GenBank/DDBJ whole genome shotgun (WGS) entry which is preliminary data.</text>
</comment>
<protein>
    <recommendedName>
        <fullName evidence="2">Response regulatory domain-containing protein</fullName>
    </recommendedName>
</protein>
<evidence type="ECO:0000313" key="3">
    <source>
        <dbReference type="EMBL" id="MCY1073487.1"/>
    </source>
</evidence>
<dbReference type="SUPFAM" id="SSF52172">
    <property type="entry name" value="CheY-like"/>
    <property type="match status" value="1"/>
</dbReference>
<feature type="domain" description="Response regulatory" evidence="2">
    <location>
        <begin position="27"/>
        <end position="143"/>
    </location>
</feature>
<reference evidence="3 4" key="1">
    <citation type="submission" date="2022-11" db="EMBL/GenBank/DDBJ databases">
        <title>Minimal conservation of predation-associated metabolite biosynthetic gene clusters underscores biosynthetic potential of Myxococcota including descriptions for ten novel species: Archangium lansinium sp. nov., Myxococcus landrumus sp. nov., Nannocystis bai.</title>
        <authorList>
            <person name="Ahearne A."/>
            <person name="Stevens C."/>
            <person name="Phillips K."/>
        </authorList>
    </citation>
    <scope>NUCLEOTIDE SEQUENCE [LARGE SCALE GENOMIC DNA]</scope>
    <source>
        <strain evidence="3 4">MIWBW</strain>
    </source>
</reference>
<proteinExistence type="predicted"/>
<dbReference type="EMBL" id="JAPNKA010000001">
    <property type="protein sequence ID" value="MCY1073487.1"/>
    <property type="molecule type" value="Genomic_DNA"/>
</dbReference>
<dbReference type="RefSeq" id="WP_267532492.1">
    <property type="nucleotide sequence ID" value="NZ_JAPNKA010000001.1"/>
</dbReference>
<dbReference type="Gene3D" id="3.40.50.2300">
    <property type="match status" value="1"/>
</dbReference>
<feature type="modified residue" description="4-aspartylphosphate" evidence="1">
    <location>
        <position position="76"/>
    </location>
</feature>
<name>A0ABT3ZVQ0_9BACT</name>
<evidence type="ECO:0000313" key="4">
    <source>
        <dbReference type="Proteomes" id="UP001207654"/>
    </source>
</evidence>
<dbReference type="InterPro" id="IPR011006">
    <property type="entry name" value="CheY-like_superfamily"/>
</dbReference>
<organism evidence="3 4">
    <name type="scientific">Archangium lansingense</name>
    <dbReference type="NCBI Taxonomy" id="2995310"/>
    <lineage>
        <taxon>Bacteria</taxon>
        <taxon>Pseudomonadati</taxon>
        <taxon>Myxococcota</taxon>
        <taxon>Myxococcia</taxon>
        <taxon>Myxococcales</taxon>
        <taxon>Cystobacterineae</taxon>
        <taxon>Archangiaceae</taxon>
        <taxon>Archangium</taxon>
    </lineage>
</organism>
<sequence length="155" mass="16600">MPLLPLRRYPAFVPPESQGRATSGSMRVLFVADDPVLRDTARRELSPGFELLPVNTFALALPLLDLEPAPTAVIIDLGLADAKGASGFLAILVERGYSGPRILLSGKFRPEEASTLSQASIIHFALATPWAPGELRAFVEAALGFRPFPSALHAI</sequence>
<keyword evidence="4" id="KW-1185">Reference proteome</keyword>
<dbReference type="PROSITE" id="PS50110">
    <property type="entry name" value="RESPONSE_REGULATORY"/>
    <property type="match status" value="1"/>
</dbReference>
<dbReference type="InterPro" id="IPR001789">
    <property type="entry name" value="Sig_transdc_resp-reg_receiver"/>
</dbReference>
<evidence type="ECO:0000259" key="2">
    <source>
        <dbReference type="PROSITE" id="PS50110"/>
    </source>
</evidence>
<accession>A0ABT3ZVQ0</accession>
<keyword evidence="1" id="KW-0597">Phosphoprotein</keyword>
<dbReference type="Proteomes" id="UP001207654">
    <property type="component" value="Unassembled WGS sequence"/>
</dbReference>